<comment type="caution">
    <text evidence="7">The sequence shown here is derived from an EMBL/GenBank/DDBJ whole genome shotgun (WGS) entry which is preliminary data.</text>
</comment>
<feature type="region of interest" description="Disordered" evidence="5">
    <location>
        <begin position="1"/>
        <end position="24"/>
    </location>
</feature>
<evidence type="ECO:0000256" key="1">
    <source>
        <dbReference type="ARBA" id="ARBA00005234"/>
    </source>
</evidence>
<keyword evidence="2 7" id="KW-0645">Protease</keyword>
<dbReference type="PANTHER" id="PTHR33018">
    <property type="entry name" value="OS10G0338966 PROTEIN-RELATED"/>
    <property type="match status" value="1"/>
</dbReference>
<dbReference type="Gene3D" id="3.40.395.10">
    <property type="entry name" value="Adenoviral Proteinase, Chain A"/>
    <property type="match status" value="1"/>
</dbReference>
<dbReference type="SUPFAM" id="SSF54001">
    <property type="entry name" value="Cysteine proteinases"/>
    <property type="match status" value="1"/>
</dbReference>
<feature type="compositionally biased region" description="Basic and acidic residues" evidence="5">
    <location>
        <begin position="415"/>
        <end position="426"/>
    </location>
</feature>
<dbReference type="GO" id="GO:0008234">
    <property type="term" value="F:cysteine-type peptidase activity"/>
    <property type="evidence" value="ECO:0007669"/>
    <property type="project" value="InterPro"/>
</dbReference>
<protein>
    <submittedName>
        <fullName evidence="7">Ulp1 protease family catalytic domain, papain-like cysteine peptidase superfamily</fullName>
    </submittedName>
</protein>
<dbReference type="GO" id="GO:0006508">
    <property type="term" value="P:proteolysis"/>
    <property type="evidence" value="ECO:0007669"/>
    <property type="project" value="UniProtKB-KW"/>
</dbReference>
<feature type="compositionally biased region" description="Basic and acidic residues" evidence="5">
    <location>
        <begin position="471"/>
        <end position="480"/>
    </location>
</feature>
<evidence type="ECO:0000259" key="6">
    <source>
        <dbReference type="PROSITE" id="PS50600"/>
    </source>
</evidence>
<dbReference type="InterPro" id="IPR003653">
    <property type="entry name" value="Peptidase_C48_C"/>
</dbReference>
<dbReference type="AlphaFoldDB" id="A0A9K3N6A8"/>
<sequence>MESNSDSDHAEENKSQRGPTIKSKSSKGKLIITYNKKGVPIGKESVALSTFEGLVARTMIPITYTTWPKVGKERKEELWQYVMAHFVVDPKSRKQTIQSIGTKWRNFKHTLYRDYIETQKNDPEEKKNLLNPPLEYPFLKKEDWKLFVSQRTSKQWEETSKKAKKVRAHHKYNHHLSRKGYARLTTEIMQETGLEEEEIDRAMLWKRARELKIGGFDSDVQVVVDKIDKLKESDSGEGTCGTHDVLTQALGTDEQRGHVRGMGKFVTPQQYFYLPNTVKHYMDTEKKKYDKRLNKLEDELEKLKRGVNNVSEAESCQWGNEDLEDNPDEEPLDMSCFLAVDNASNIVAKGTILMDTNEEEFLRVMLEICLHREALLPVPLEEEFIMEVGDAIGQILSWPRHLVIQCSDLEKMLEKPKTKPVKDLKSNKQIKQLRGTNEENEKELEQKIVQVEKVTGKEEISENKKNRKREPKVENEKEDVQVNEGKGGMTRAQRRPRLRVENNAVLTMTALVVDAQVLKVDSIKLQCVDDLFGYESFTYLNWDDFEAIFTLDELTGSVITAYMMFLYEQMKNGPKLDHGICFVSPSAISPSERKSKRKHIADASRVVADRLSTRKDNDIIILPYNPGRHWVLAVLDMKTYTCYYLDSIMNSTINPVLRQIIDAAMSLYAMQSVNWVKAKCPYQTGGTECGYYVLKFMKEVVEEGIAILANDNVGEGKVVYTDEDIDGIREGCSSFGATFVFK</sequence>
<evidence type="ECO:0000313" key="8">
    <source>
        <dbReference type="Proteomes" id="UP000215914"/>
    </source>
</evidence>
<proteinExistence type="inferred from homology"/>
<evidence type="ECO:0000256" key="2">
    <source>
        <dbReference type="ARBA" id="ARBA00022670"/>
    </source>
</evidence>
<reference evidence="7" key="1">
    <citation type="journal article" date="2017" name="Nature">
        <title>The sunflower genome provides insights into oil metabolism, flowering and Asterid evolution.</title>
        <authorList>
            <person name="Badouin H."/>
            <person name="Gouzy J."/>
            <person name="Grassa C.J."/>
            <person name="Murat F."/>
            <person name="Staton S.E."/>
            <person name="Cottret L."/>
            <person name="Lelandais-Briere C."/>
            <person name="Owens G.L."/>
            <person name="Carrere S."/>
            <person name="Mayjonade B."/>
            <person name="Legrand L."/>
            <person name="Gill N."/>
            <person name="Kane N.C."/>
            <person name="Bowers J.E."/>
            <person name="Hubner S."/>
            <person name="Bellec A."/>
            <person name="Berard A."/>
            <person name="Berges H."/>
            <person name="Blanchet N."/>
            <person name="Boniface M.C."/>
            <person name="Brunel D."/>
            <person name="Catrice O."/>
            <person name="Chaidir N."/>
            <person name="Claudel C."/>
            <person name="Donnadieu C."/>
            <person name="Faraut T."/>
            <person name="Fievet G."/>
            <person name="Helmstetter N."/>
            <person name="King M."/>
            <person name="Knapp S.J."/>
            <person name="Lai Z."/>
            <person name="Le Paslier M.C."/>
            <person name="Lippi Y."/>
            <person name="Lorenzon L."/>
            <person name="Mandel J.R."/>
            <person name="Marage G."/>
            <person name="Marchand G."/>
            <person name="Marquand E."/>
            <person name="Bret-Mestries E."/>
            <person name="Morien E."/>
            <person name="Nambeesan S."/>
            <person name="Nguyen T."/>
            <person name="Pegot-Espagnet P."/>
            <person name="Pouilly N."/>
            <person name="Raftis F."/>
            <person name="Sallet E."/>
            <person name="Schiex T."/>
            <person name="Thomas J."/>
            <person name="Vandecasteele C."/>
            <person name="Vares D."/>
            <person name="Vear F."/>
            <person name="Vautrin S."/>
            <person name="Crespi M."/>
            <person name="Mangin B."/>
            <person name="Burke J.M."/>
            <person name="Salse J."/>
            <person name="Munos S."/>
            <person name="Vincourt P."/>
            <person name="Rieseberg L.H."/>
            <person name="Langlade N.B."/>
        </authorList>
    </citation>
    <scope>NUCLEOTIDE SEQUENCE</scope>
    <source>
        <tissue evidence="7">Leaves</tissue>
    </source>
</reference>
<dbReference type="EMBL" id="MNCJ02000325">
    <property type="protein sequence ID" value="KAF5788434.1"/>
    <property type="molecule type" value="Genomic_DNA"/>
</dbReference>
<gene>
    <name evidence="7" type="ORF">HanXRQr2_Chr10g0463941</name>
</gene>
<feature type="compositionally biased region" description="Basic and acidic residues" evidence="5">
    <location>
        <begin position="1"/>
        <end position="15"/>
    </location>
</feature>
<feature type="coiled-coil region" evidence="4">
    <location>
        <begin position="286"/>
        <end position="313"/>
    </location>
</feature>
<feature type="domain" description="Ubiquitin-like protease family profile" evidence="6">
    <location>
        <begin position="538"/>
        <end position="700"/>
    </location>
</feature>
<dbReference type="Pfam" id="PF02902">
    <property type="entry name" value="Peptidase_C48"/>
    <property type="match status" value="1"/>
</dbReference>
<dbReference type="Proteomes" id="UP000215914">
    <property type="component" value="Unassembled WGS sequence"/>
</dbReference>
<accession>A0A9K3N6A8</accession>
<evidence type="ECO:0000256" key="4">
    <source>
        <dbReference type="SAM" id="Coils"/>
    </source>
</evidence>
<keyword evidence="8" id="KW-1185">Reference proteome</keyword>
<dbReference type="Gramene" id="mRNA:HanXRQr2_Chr10g0463941">
    <property type="protein sequence ID" value="mRNA:HanXRQr2_Chr10g0463941"/>
    <property type="gene ID" value="HanXRQr2_Chr10g0463941"/>
</dbReference>
<keyword evidence="4" id="KW-0175">Coiled coil</keyword>
<feature type="region of interest" description="Disordered" evidence="5">
    <location>
        <begin position="459"/>
        <end position="493"/>
    </location>
</feature>
<dbReference type="InterPro" id="IPR038765">
    <property type="entry name" value="Papain-like_cys_pep_sf"/>
</dbReference>
<dbReference type="PANTHER" id="PTHR33018:SF31">
    <property type="entry name" value="TRANSPOSASE, PTTA_EN_SPM, PLANT"/>
    <property type="match status" value="1"/>
</dbReference>
<reference evidence="7" key="2">
    <citation type="submission" date="2020-06" db="EMBL/GenBank/DDBJ databases">
        <title>Helianthus annuus Genome sequencing and assembly Release 2.</title>
        <authorList>
            <person name="Gouzy J."/>
            <person name="Langlade N."/>
            <person name="Munos S."/>
        </authorList>
    </citation>
    <scope>NUCLEOTIDE SEQUENCE</scope>
    <source>
        <tissue evidence="7">Leaves</tissue>
    </source>
</reference>
<evidence type="ECO:0000256" key="5">
    <source>
        <dbReference type="SAM" id="MobiDB-lite"/>
    </source>
</evidence>
<comment type="similarity">
    <text evidence="1">Belongs to the peptidase C48 family.</text>
</comment>
<name>A0A9K3N6A8_HELAN</name>
<evidence type="ECO:0000256" key="3">
    <source>
        <dbReference type="ARBA" id="ARBA00022801"/>
    </source>
</evidence>
<feature type="region of interest" description="Disordered" evidence="5">
    <location>
        <begin position="415"/>
        <end position="444"/>
    </location>
</feature>
<dbReference type="PROSITE" id="PS50600">
    <property type="entry name" value="ULP_PROTEASE"/>
    <property type="match status" value="1"/>
</dbReference>
<evidence type="ECO:0000313" key="7">
    <source>
        <dbReference type="EMBL" id="KAF5788434.1"/>
    </source>
</evidence>
<organism evidence="7 8">
    <name type="scientific">Helianthus annuus</name>
    <name type="common">Common sunflower</name>
    <dbReference type="NCBI Taxonomy" id="4232"/>
    <lineage>
        <taxon>Eukaryota</taxon>
        <taxon>Viridiplantae</taxon>
        <taxon>Streptophyta</taxon>
        <taxon>Embryophyta</taxon>
        <taxon>Tracheophyta</taxon>
        <taxon>Spermatophyta</taxon>
        <taxon>Magnoliopsida</taxon>
        <taxon>eudicotyledons</taxon>
        <taxon>Gunneridae</taxon>
        <taxon>Pentapetalae</taxon>
        <taxon>asterids</taxon>
        <taxon>campanulids</taxon>
        <taxon>Asterales</taxon>
        <taxon>Asteraceae</taxon>
        <taxon>Asteroideae</taxon>
        <taxon>Heliantheae alliance</taxon>
        <taxon>Heliantheae</taxon>
        <taxon>Helianthus</taxon>
    </lineage>
</organism>
<keyword evidence="3" id="KW-0378">Hydrolase</keyword>